<dbReference type="PANTHER" id="PTHR33498:SF1">
    <property type="entry name" value="TRANSPOSASE FOR INSERTION SEQUENCE ELEMENT IS1557"/>
    <property type="match status" value="1"/>
</dbReference>
<evidence type="ECO:0000313" key="4">
    <source>
        <dbReference type="Proteomes" id="UP001432060"/>
    </source>
</evidence>
<evidence type="ECO:0000256" key="1">
    <source>
        <dbReference type="SAM" id="MobiDB-lite"/>
    </source>
</evidence>
<organism evidence="3 4">
    <name type="scientific">Streptomyces melanogenes</name>
    <dbReference type="NCBI Taxonomy" id="67326"/>
    <lineage>
        <taxon>Bacteria</taxon>
        <taxon>Bacillati</taxon>
        <taxon>Actinomycetota</taxon>
        <taxon>Actinomycetes</taxon>
        <taxon>Kitasatosporales</taxon>
        <taxon>Streptomycetaceae</taxon>
        <taxon>Streptomyces</taxon>
    </lineage>
</organism>
<evidence type="ECO:0000313" key="3">
    <source>
        <dbReference type="EMBL" id="WUT80742.1"/>
    </source>
</evidence>
<feature type="domain" description="Transposase IS204/IS1001/IS1096/IS1165 DDE" evidence="2">
    <location>
        <begin position="89"/>
        <end position="173"/>
    </location>
</feature>
<proteinExistence type="predicted"/>
<dbReference type="PANTHER" id="PTHR33498">
    <property type="entry name" value="TRANSPOSASE FOR INSERTION SEQUENCE ELEMENT IS1557"/>
    <property type="match status" value="1"/>
</dbReference>
<reference evidence="3" key="1">
    <citation type="submission" date="2022-10" db="EMBL/GenBank/DDBJ databases">
        <title>The complete genomes of actinobacterial strains from the NBC collection.</title>
        <authorList>
            <person name="Joergensen T.S."/>
            <person name="Alvarez Arevalo M."/>
            <person name="Sterndorff E.B."/>
            <person name="Faurdal D."/>
            <person name="Vuksanovic O."/>
            <person name="Mourched A.-S."/>
            <person name="Charusanti P."/>
            <person name="Shaw S."/>
            <person name="Blin K."/>
            <person name="Weber T."/>
        </authorList>
    </citation>
    <scope>NUCLEOTIDE SEQUENCE</scope>
    <source>
        <strain evidence="3">NBC_00668</strain>
    </source>
</reference>
<evidence type="ECO:0000259" key="2">
    <source>
        <dbReference type="Pfam" id="PF01610"/>
    </source>
</evidence>
<feature type="compositionally biased region" description="Basic residues" evidence="1">
    <location>
        <begin position="324"/>
        <end position="333"/>
    </location>
</feature>
<keyword evidence="4" id="KW-1185">Reference proteome</keyword>
<accession>A0ABZ1XCT8</accession>
<protein>
    <submittedName>
        <fullName evidence="3">Transposase</fullName>
    </submittedName>
</protein>
<name>A0ABZ1XCT8_9ACTN</name>
<dbReference type="EMBL" id="CP109019">
    <property type="protein sequence ID" value="WUT80742.1"/>
    <property type="molecule type" value="Genomic_DNA"/>
</dbReference>
<dbReference type="RefSeq" id="WP_329394567.1">
    <property type="nucleotide sequence ID" value="NZ_CP109019.1"/>
</dbReference>
<feature type="region of interest" description="Disordered" evidence="1">
    <location>
        <begin position="240"/>
        <end position="333"/>
    </location>
</feature>
<dbReference type="InterPro" id="IPR047951">
    <property type="entry name" value="Transpos_ISL3"/>
</dbReference>
<sequence>MLIDVSVRRLYCENRDCAKTTVVEQVDGLTERYQRRTPALRRVVEALAVVLAGSAAARLLTVLHLSSVTVLNCLMRITLPQRPTPLVAGIDEFALLRGHRYATIIIDAISGQRVEVLPDRKTVTVATWLREHPGIRVLCRDGAGGFAQAATDADATIVQVGDRWHLWHGLAEAALKEAGGHASCWGKFGPALPEGKRAATTRERWRQVHDLLDQRVGLPACARRLGVSLNTVKRYARATGPGRMVHAPPLPVLPRQLLPRPPAQTPHRRRGRPGHPPARGDPPAGLHRQRQPPGPLHRPEPRRGRPRVPVTPQGHRPAHPPPRPPRRHAARAA</sequence>
<gene>
    <name evidence="3" type="ORF">OG515_00325</name>
</gene>
<dbReference type="InterPro" id="IPR002560">
    <property type="entry name" value="Transposase_DDE"/>
</dbReference>
<dbReference type="Proteomes" id="UP001432060">
    <property type="component" value="Chromosome"/>
</dbReference>
<dbReference type="Pfam" id="PF01610">
    <property type="entry name" value="DDE_Tnp_ISL3"/>
    <property type="match status" value="1"/>
</dbReference>